<organism evidence="3 4">
    <name type="scientific">Isoalcanivorax pacificus W11-5</name>
    <dbReference type="NCBI Taxonomy" id="391936"/>
    <lineage>
        <taxon>Bacteria</taxon>
        <taxon>Pseudomonadati</taxon>
        <taxon>Pseudomonadota</taxon>
        <taxon>Gammaproteobacteria</taxon>
        <taxon>Oceanospirillales</taxon>
        <taxon>Alcanivoracaceae</taxon>
        <taxon>Isoalcanivorax</taxon>
    </lineage>
</organism>
<accession>A0A0B4XMZ5</accession>
<dbReference type="NCBIfam" id="NF004224">
    <property type="entry name" value="PRK05671.1"/>
    <property type="match status" value="1"/>
</dbReference>
<dbReference type="SUPFAM" id="SSF51735">
    <property type="entry name" value="NAD(P)-binding Rossmann-fold domains"/>
    <property type="match status" value="1"/>
</dbReference>
<dbReference type="NCBIfam" id="NF005957">
    <property type="entry name" value="PRK08040.1"/>
    <property type="match status" value="1"/>
</dbReference>
<dbReference type="RefSeq" id="WP_008735930.1">
    <property type="nucleotide sequence ID" value="NZ_CP004387.1"/>
</dbReference>
<dbReference type="AlphaFoldDB" id="A0A0B4XMZ5"/>
<dbReference type="SMART" id="SM00859">
    <property type="entry name" value="Semialdhyde_dh"/>
    <property type="match status" value="1"/>
</dbReference>
<dbReference type="PANTHER" id="PTHR46278:SF2">
    <property type="entry name" value="ASPARTATE-SEMIALDEHYDE DEHYDROGENASE"/>
    <property type="match status" value="1"/>
</dbReference>
<dbReference type="GO" id="GO:0008652">
    <property type="term" value="P:amino acid biosynthetic process"/>
    <property type="evidence" value="ECO:0007669"/>
    <property type="project" value="InterPro"/>
</dbReference>
<protein>
    <submittedName>
        <fullName evidence="3">Aspartate-semialdehyde dehydrogenase</fullName>
    </submittedName>
</protein>
<dbReference type="InterPro" id="IPR000534">
    <property type="entry name" value="Semialdehyde_DH_NAD-bd"/>
</dbReference>
<dbReference type="Pfam" id="PF02774">
    <property type="entry name" value="Semialdhyde_dhC"/>
    <property type="match status" value="1"/>
</dbReference>
<dbReference type="Pfam" id="PF01118">
    <property type="entry name" value="Semialdhyde_dh"/>
    <property type="match status" value="1"/>
</dbReference>
<gene>
    <name evidence="3" type="ORF">S7S_08220</name>
</gene>
<dbReference type="InterPro" id="IPR036291">
    <property type="entry name" value="NAD(P)-bd_dom_sf"/>
</dbReference>
<dbReference type="SUPFAM" id="SSF55347">
    <property type="entry name" value="Glyceraldehyde-3-phosphate dehydrogenase-like, C-terminal domain"/>
    <property type="match status" value="1"/>
</dbReference>
<evidence type="ECO:0000259" key="2">
    <source>
        <dbReference type="SMART" id="SM00859"/>
    </source>
</evidence>
<dbReference type="NCBIfam" id="NF011456">
    <property type="entry name" value="PRK14874.1"/>
    <property type="match status" value="1"/>
</dbReference>
<dbReference type="PANTHER" id="PTHR46278">
    <property type="entry name" value="DEHYDROGENASE, PUTATIVE-RELATED"/>
    <property type="match status" value="1"/>
</dbReference>
<dbReference type="InterPro" id="IPR012280">
    <property type="entry name" value="Semialdhyde_DH_dimer_dom"/>
</dbReference>
<dbReference type="Gene3D" id="3.40.50.720">
    <property type="entry name" value="NAD(P)-binding Rossmann-like Domain"/>
    <property type="match status" value="1"/>
</dbReference>
<evidence type="ECO:0000313" key="3">
    <source>
        <dbReference type="EMBL" id="AJD48060.1"/>
    </source>
</evidence>
<dbReference type="PIRSF" id="PIRSF000148">
    <property type="entry name" value="ASA_dh"/>
    <property type="match status" value="1"/>
</dbReference>
<name>A0A0B4XMZ5_9GAMM</name>
<evidence type="ECO:0000313" key="4">
    <source>
        <dbReference type="Proteomes" id="UP000006764"/>
    </source>
</evidence>
<dbReference type="GO" id="GO:0051287">
    <property type="term" value="F:NAD binding"/>
    <property type="evidence" value="ECO:0007669"/>
    <property type="project" value="InterPro"/>
</dbReference>
<dbReference type="Gene3D" id="3.30.360.10">
    <property type="entry name" value="Dihydrodipicolinate Reductase, domain 2"/>
    <property type="match status" value="1"/>
</dbReference>
<dbReference type="HOGENOM" id="CLU_049966_2_0_6"/>
<evidence type="ECO:0000256" key="1">
    <source>
        <dbReference type="ARBA" id="ARBA00010584"/>
    </source>
</evidence>
<dbReference type="CDD" id="cd18129">
    <property type="entry name" value="ASADH_C_USG1_like"/>
    <property type="match status" value="1"/>
</dbReference>
<comment type="similarity">
    <text evidence="1">Belongs to the aspartate-semialdehyde dehydrogenase family.</text>
</comment>
<sequence length="339" mass="35480">MQNKCDVVVVGATGLVGGTLLELLGESDLPLGDVSLLATEESAGKRLNVGGRHVAVRPLSEFDFSTVQLAFFAVPEAVAAEYAPRAAEAGAIVIDCSGAFAAEQDIPVIVPEVNAEMLADFRERGIIASPSPGAIQLSMVLKPLLDAAGLQQVHVTLCEPVSASGREGVDELARQTARLMNGQGIEVDGLYGRQIAFNMLPLVGEQLGSGASRAEVRLALETMRLLGDPALRVNATAVRVPVFFGTALTVALETVQPMDVAQAASLLAGVPGLAAVDEEGGYASAITEAVGDDRVWVSRLRPDLSREQGLNLCLVTDNLRKGAALNCVQIAQLLIKDHL</sequence>
<proteinExistence type="inferred from homology"/>
<dbReference type="GO" id="GO:0016620">
    <property type="term" value="F:oxidoreductase activity, acting on the aldehyde or oxo group of donors, NAD or NADP as acceptor"/>
    <property type="evidence" value="ECO:0007669"/>
    <property type="project" value="InterPro"/>
</dbReference>
<feature type="domain" description="Semialdehyde dehydrogenase NAD-binding" evidence="2">
    <location>
        <begin position="6"/>
        <end position="121"/>
    </location>
</feature>
<dbReference type="GO" id="GO:0046983">
    <property type="term" value="F:protein dimerization activity"/>
    <property type="evidence" value="ECO:0007669"/>
    <property type="project" value="InterPro"/>
</dbReference>
<reference evidence="3 4" key="1">
    <citation type="journal article" date="2012" name="J. Bacteriol.">
        <title>Genome sequence of an alkane-degrading bacterium, Alcanivorax pacificus type strain W11-5, isolated from deep sea sediment.</title>
        <authorList>
            <person name="Lai Q."/>
            <person name="Shao Z."/>
        </authorList>
    </citation>
    <scope>NUCLEOTIDE SEQUENCE [LARGE SCALE GENOMIC DNA]</scope>
    <source>
        <strain evidence="3 4">W11-5</strain>
    </source>
</reference>
<dbReference type="EMBL" id="CP004387">
    <property type="protein sequence ID" value="AJD48060.1"/>
    <property type="molecule type" value="Genomic_DNA"/>
</dbReference>
<dbReference type="KEGG" id="apac:S7S_08220"/>
<dbReference type="STRING" id="391936.S7S_08220"/>
<keyword evidence="4" id="KW-1185">Reference proteome</keyword>
<dbReference type="Proteomes" id="UP000006764">
    <property type="component" value="Chromosome"/>
</dbReference>